<dbReference type="EMBL" id="LOED01000011">
    <property type="protein sequence ID" value="KXG77437.1"/>
    <property type="molecule type" value="Genomic_DNA"/>
</dbReference>
<dbReference type="NCBIfam" id="TIGR00003">
    <property type="entry name" value="copper ion binding protein"/>
    <property type="match status" value="1"/>
</dbReference>
<dbReference type="InParanoid" id="A0A140LA62"/>
<keyword evidence="5" id="KW-0186">Copper</keyword>
<dbReference type="NCBIfam" id="NF033795">
    <property type="entry name" value="chaper_CopZ_Bs"/>
    <property type="match status" value="1"/>
</dbReference>
<comment type="caution">
    <text evidence="8">The sequence shown here is derived from an EMBL/GenBank/DDBJ whole genome shotgun (WGS) entry which is preliminary data.</text>
</comment>
<dbReference type="InterPro" id="IPR036163">
    <property type="entry name" value="HMA_dom_sf"/>
</dbReference>
<dbReference type="InterPro" id="IPR001802">
    <property type="entry name" value="MerP/CopZ"/>
</dbReference>
<dbReference type="Proteomes" id="UP000070427">
    <property type="component" value="Unassembled WGS sequence"/>
</dbReference>
<keyword evidence="3" id="KW-0963">Cytoplasm</keyword>
<dbReference type="FunFam" id="3.30.70.100:FF:000033">
    <property type="entry name" value="Copper-transporting ATPase HMA5"/>
    <property type="match status" value="1"/>
</dbReference>
<reference evidence="8 9" key="1">
    <citation type="submission" date="2015-12" db="EMBL/GenBank/DDBJ databases">
        <title>Draft genome sequnece of Fervidicola ferrireducens strain Y170.</title>
        <authorList>
            <person name="Patel B.K."/>
        </authorList>
    </citation>
    <scope>NUCLEOTIDE SEQUENCE [LARGE SCALE GENOMIC DNA]</scope>
    <source>
        <strain evidence="8 9">Y170</strain>
    </source>
</reference>
<dbReference type="InterPro" id="IPR006122">
    <property type="entry name" value="HMA_Cu_ion-bd"/>
</dbReference>
<dbReference type="PRINTS" id="PR00946">
    <property type="entry name" value="HGSCAVENGER"/>
</dbReference>
<protein>
    <recommendedName>
        <fullName evidence="2">Copper chaperone CopZ</fullName>
    </recommendedName>
</protein>
<dbReference type="CDD" id="cd00371">
    <property type="entry name" value="HMA"/>
    <property type="match status" value="1"/>
</dbReference>
<organism evidence="8 9">
    <name type="scientific">Fervidicola ferrireducens</name>
    <dbReference type="NCBI Taxonomy" id="520764"/>
    <lineage>
        <taxon>Bacteria</taxon>
        <taxon>Bacillati</taxon>
        <taxon>Bacillota</taxon>
        <taxon>Clostridia</taxon>
        <taxon>Thermosediminibacterales</taxon>
        <taxon>Thermosediminibacteraceae</taxon>
        <taxon>Fervidicola</taxon>
    </lineage>
</organism>
<dbReference type="OrthoDB" id="9813965at2"/>
<comment type="subcellular location">
    <subcellularLocation>
        <location evidence="1">Cytoplasm</location>
    </subcellularLocation>
</comment>
<dbReference type="PANTHER" id="PTHR46594">
    <property type="entry name" value="P-TYPE CATION-TRANSPORTING ATPASE"/>
    <property type="match status" value="1"/>
</dbReference>
<sequence length="69" mass="7465">MLDITLKVSGMSCMHCKHAVESAVKALPGIEKVEAKVEEGKVEVSFDPSKVSLEQITSAIEDAGYDVER</sequence>
<dbReference type="SUPFAM" id="SSF55008">
    <property type="entry name" value="HMA, heavy metal-associated domain"/>
    <property type="match status" value="1"/>
</dbReference>
<proteinExistence type="predicted"/>
<dbReference type="InterPro" id="IPR017969">
    <property type="entry name" value="Heavy-metal-associated_CS"/>
</dbReference>
<dbReference type="PROSITE" id="PS01047">
    <property type="entry name" value="HMA_1"/>
    <property type="match status" value="1"/>
</dbReference>
<dbReference type="AlphaFoldDB" id="A0A140LA62"/>
<gene>
    <name evidence="8" type="primary">copZ</name>
    <name evidence="8" type="ORF">AN618_11650</name>
</gene>
<dbReference type="PANTHER" id="PTHR46594:SF4">
    <property type="entry name" value="P-TYPE CATION-TRANSPORTING ATPASE"/>
    <property type="match status" value="1"/>
</dbReference>
<keyword evidence="6" id="KW-0143">Chaperone</keyword>
<evidence type="ECO:0000256" key="5">
    <source>
        <dbReference type="ARBA" id="ARBA00023008"/>
    </source>
</evidence>
<evidence type="ECO:0000256" key="1">
    <source>
        <dbReference type="ARBA" id="ARBA00004496"/>
    </source>
</evidence>
<accession>A0A140LA62</accession>
<evidence type="ECO:0000256" key="3">
    <source>
        <dbReference type="ARBA" id="ARBA00022490"/>
    </source>
</evidence>
<dbReference type="Pfam" id="PF00403">
    <property type="entry name" value="HMA"/>
    <property type="match status" value="1"/>
</dbReference>
<dbReference type="InterPro" id="IPR006121">
    <property type="entry name" value="HMA_dom"/>
</dbReference>
<dbReference type="Gene3D" id="3.30.70.100">
    <property type="match status" value="1"/>
</dbReference>
<dbReference type="RefSeq" id="WP_066353070.1">
    <property type="nucleotide sequence ID" value="NZ_LOED01000011.1"/>
</dbReference>
<dbReference type="GO" id="GO:0005737">
    <property type="term" value="C:cytoplasm"/>
    <property type="evidence" value="ECO:0007669"/>
    <property type="project" value="UniProtKB-SubCell"/>
</dbReference>
<dbReference type="GO" id="GO:0005507">
    <property type="term" value="F:copper ion binding"/>
    <property type="evidence" value="ECO:0007669"/>
    <property type="project" value="InterPro"/>
</dbReference>
<evidence type="ECO:0000313" key="9">
    <source>
        <dbReference type="Proteomes" id="UP000070427"/>
    </source>
</evidence>
<dbReference type="InterPro" id="IPR049740">
    <property type="entry name" value="CopZ"/>
</dbReference>
<dbReference type="STRING" id="520764.AN618_11650"/>
<evidence type="ECO:0000256" key="4">
    <source>
        <dbReference type="ARBA" id="ARBA00022723"/>
    </source>
</evidence>
<evidence type="ECO:0000256" key="2">
    <source>
        <dbReference type="ARBA" id="ARBA00015313"/>
    </source>
</evidence>
<dbReference type="FunCoup" id="A0A140LA62">
    <property type="interactions" value="42"/>
</dbReference>
<feature type="domain" description="HMA" evidence="7">
    <location>
        <begin position="2"/>
        <end position="68"/>
    </location>
</feature>
<name>A0A140LA62_9FIRM</name>
<evidence type="ECO:0000313" key="8">
    <source>
        <dbReference type="EMBL" id="KXG77437.1"/>
    </source>
</evidence>
<keyword evidence="4" id="KW-0479">Metal-binding</keyword>
<dbReference type="PROSITE" id="PS50846">
    <property type="entry name" value="HMA_2"/>
    <property type="match status" value="1"/>
</dbReference>
<keyword evidence="9" id="KW-1185">Reference proteome</keyword>
<evidence type="ECO:0000256" key="6">
    <source>
        <dbReference type="ARBA" id="ARBA00023186"/>
    </source>
</evidence>
<evidence type="ECO:0000259" key="7">
    <source>
        <dbReference type="PROSITE" id="PS50846"/>
    </source>
</evidence>